<organism evidence="2 3">
    <name type="scientific">Araneus ventricosus</name>
    <name type="common">Orbweaver spider</name>
    <name type="synonym">Epeira ventricosa</name>
    <dbReference type="NCBI Taxonomy" id="182803"/>
    <lineage>
        <taxon>Eukaryota</taxon>
        <taxon>Metazoa</taxon>
        <taxon>Ecdysozoa</taxon>
        <taxon>Arthropoda</taxon>
        <taxon>Chelicerata</taxon>
        <taxon>Arachnida</taxon>
        <taxon>Araneae</taxon>
        <taxon>Araneomorphae</taxon>
        <taxon>Entelegynae</taxon>
        <taxon>Araneoidea</taxon>
        <taxon>Araneidae</taxon>
        <taxon>Araneus</taxon>
    </lineage>
</organism>
<keyword evidence="1" id="KW-0732">Signal</keyword>
<evidence type="ECO:0000256" key="1">
    <source>
        <dbReference type="SAM" id="SignalP"/>
    </source>
</evidence>
<proteinExistence type="predicted"/>
<evidence type="ECO:0000313" key="3">
    <source>
        <dbReference type="Proteomes" id="UP000499080"/>
    </source>
</evidence>
<keyword evidence="3" id="KW-1185">Reference proteome</keyword>
<feature type="chain" id="PRO_5021288286" description="Secreted protein" evidence="1">
    <location>
        <begin position="18"/>
        <end position="144"/>
    </location>
</feature>
<reference evidence="2 3" key="1">
    <citation type="journal article" date="2019" name="Sci. Rep.">
        <title>Orb-weaving spider Araneus ventricosus genome elucidates the spidroin gene catalogue.</title>
        <authorList>
            <person name="Kono N."/>
            <person name="Nakamura H."/>
            <person name="Ohtoshi R."/>
            <person name="Moran D.A.P."/>
            <person name="Shinohara A."/>
            <person name="Yoshida Y."/>
            <person name="Fujiwara M."/>
            <person name="Mori M."/>
            <person name="Tomita M."/>
            <person name="Arakawa K."/>
        </authorList>
    </citation>
    <scope>NUCLEOTIDE SEQUENCE [LARGE SCALE GENOMIC DNA]</scope>
</reference>
<dbReference type="AlphaFoldDB" id="A0A4Y2B4K1"/>
<protein>
    <recommendedName>
        <fullName evidence="4">Secreted protein</fullName>
    </recommendedName>
</protein>
<feature type="signal peptide" evidence="1">
    <location>
        <begin position="1"/>
        <end position="17"/>
    </location>
</feature>
<sequence>MSMLSFVLACYAVLSAASFPATPRWAFTQCSFTVWSRPVESLPVPLGTLNSDPAVGTDTLQKCRRLLCRKLLPLVHRSLTRQCRLPVYVNGCPCPSSLWGCRRDAAKFHDAGPGLGFRDPLQERQPLAHDVLPAARVGGARSIV</sequence>
<evidence type="ECO:0000313" key="2">
    <source>
        <dbReference type="EMBL" id="GBL86389.1"/>
    </source>
</evidence>
<evidence type="ECO:0008006" key="4">
    <source>
        <dbReference type="Google" id="ProtNLM"/>
    </source>
</evidence>
<comment type="caution">
    <text evidence="2">The sequence shown here is derived from an EMBL/GenBank/DDBJ whole genome shotgun (WGS) entry which is preliminary data.</text>
</comment>
<dbReference type="EMBL" id="BGPR01000048">
    <property type="protein sequence ID" value="GBL86389.1"/>
    <property type="molecule type" value="Genomic_DNA"/>
</dbReference>
<dbReference type="Proteomes" id="UP000499080">
    <property type="component" value="Unassembled WGS sequence"/>
</dbReference>
<accession>A0A4Y2B4K1</accession>
<gene>
    <name evidence="2" type="ORF">AVEN_164559_1</name>
</gene>
<name>A0A4Y2B4K1_ARAVE</name>